<dbReference type="EMBL" id="JACRSQ010000006">
    <property type="protein sequence ID" value="MBC8543053.1"/>
    <property type="molecule type" value="Genomic_DNA"/>
</dbReference>
<keyword evidence="4" id="KW-1185">Reference proteome</keyword>
<gene>
    <name evidence="3" type="ORF">H8730_05795</name>
</gene>
<dbReference type="RefSeq" id="WP_249289559.1">
    <property type="nucleotide sequence ID" value="NZ_JACRSQ010000006.1"/>
</dbReference>
<sequence length="570" mass="63449">MKAKRGIVAVLAAMLVISAVGCQGGGENTSSQSSQSSTSGDVTSSDASQGTTTGTDYPDYLNLDSALPLANETQKMSIVVYQRSGQGKADDIWFWEYARQEMNIDFDVTQVTSSAEYKSTAFATDSLPDIWFQMFLTSVEQLTYGEREEQLIDLSGYINETLTPNMMRIYNEYPEYLGKITSPSGAIYSLGGITNPKSAAMTFYINKQWLEEANMELPTTLEDFTAAMEAFKQRGSDIVPMAGDAGDSTRYLLNAFGYVTHAAESQTTIAMRNGQPVIPAGDREVFGEYLKTVAEYYEKGYLSQDLYTIDNETTRALMQNGKIGFGQSSFISFAPNNETEWSAAPFLTSEYNDTAKVASNYNSVSNQSFAISHTCKTPELAMRFVDWWFDYDNYHLAIFGPTAEQEDLFLGKIDSGWTYATDDEDDATKVYPAVEDGSYPTAGEYHYAKIQGIIGGYVGLCYDLFEDSQYRSSPASNTRGEQDIITPQITDEYYPVIQSFTDEQNTAITDLSSVINAYIKENVAEFVTGKRAVTDEELTAYFDGLDAIGFQEYLQYYVDYYNDVYLPSVQ</sequence>
<organism evidence="3 4">
    <name type="scientific">Bianquea renquensis</name>
    <dbReference type="NCBI Taxonomy" id="2763661"/>
    <lineage>
        <taxon>Bacteria</taxon>
        <taxon>Bacillati</taxon>
        <taxon>Bacillota</taxon>
        <taxon>Clostridia</taxon>
        <taxon>Eubacteriales</taxon>
        <taxon>Bianqueaceae</taxon>
        <taxon>Bianquea</taxon>
    </lineage>
</organism>
<feature type="region of interest" description="Disordered" evidence="1">
    <location>
        <begin position="26"/>
        <end position="57"/>
    </location>
</feature>
<dbReference type="InterPro" id="IPR050490">
    <property type="entry name" value="Bact_solute-bd_prot1"/>
</dbReference>
<accession>A0A926DPZ6</accession>
<dbReference type="AlphaFoldDB" id="A0A926DPZ6"/>
<evidence type="ECO:0000313" key="4">
    <source>
        <dbReference type="Proteomes" id="UP000657006"/>
    </source>
</evidence>
<keyword evidence="2" id="KW-0732">Signal</keyword>
<feature type="signal peptide" evidence="2">
    <location>
        <begin position="1"/>
        <end position="22"/>
    </location>
</feature>
<feature type="compositionally biased region" description="Low complexity" evidence="1">
    <location>
        <begin position="29"/>
        <end position="48"/>
    </location>
</feature>
<evidence type="ECO:0000256" key="1">
    <source>
        <dbReference type="SAM" id="MobiDB-lite"/>
    </source>
</evidence>
<dbReference type="PANTHER" id="PTHR43649:SF12">
    <property type="entry name" value="DIACETYLCHITOBIOSE BINDING PROTEIN DASA"/>
    <property type="match status" value="1"/>
</dbReference>
<dbReference type="PROSITE" id="PS51257">
    <property type="entry name" value="PROKAR_LIPOPROTEIN"/>
    <property type="match status" value="1"/>
</dbReference>
<comment type="caution">
    <text evidence="3">The sequence shown here is derived from an EMBL/GenBank/DDBJ whole genome shotgun (WGS) entry which is preliminary data.</text>
</comment>
<dbReference type="PANTHER" id="PTHR43649">
    <property type="entry name" value="ARABINOSE-BINDING PROTEIN-RELATED"/>
    <property type="match status" value="1"/>
</dbReference>
<proteinExistence type="predicted"/>
<reference evidence="3" key="1">
    <citation type="submission" date="2020-08" db="EMBL/GenBank/DDBJ databases">
        <title>Genome public.</title>
        <authorList>
            <person name="Liu C."/>
            <person name="Sun Q."/>
        </authorList>
    </citation>
    <scope>NUCLEOTIDE SEQUENCE</scope>
    <source>
        <strain evidence="3">NSJ-32</strain>
    </source>
</reference>
<dbReference type="Proteomes" id="UP000657006">
    <property type="component" value="Unassembled WGS sequence"/>
</dbReference>
<protein>
    <submittedName>
        <fullName evidence="3">Extracellular solute-binding protein</fullName>
    </submittedName>
</protein>
<dbReference type="SUPFAM" id="SSF53850">
    <property type="entry name" value="Periplasmic binding protein-like II"/>
    <property type="match status" value="1"/>
</dbReference>
<dbReference type="Gene3D" id="3.40.190.10">
    <property type="entry name" value="Periplasmic binding protein-like II"/>
    <property type="match status" value="2"/>
</dbReference>
<name>A0A926DPZ6_9FIRM</name>
<feature type="chain" id="PRO_5039172963" evidence="2">
    <location>
        <begin position="23"/>
        <end position="570"/>
    </location>
</feature>
<evidence type="ECO:0000256" key="2">
    <source>
        <dbReference type="SAM" id="SignalP"/>
    </source>
</evidence>
<evidence type="ECO:0000313" key="3">
    <source>
        <dbReference type="EMBL" id="MBC8543053.1"/>
    </source>
</evidence>